<evidence type="ECO:0000256" key="1">
    <source>
        <dbReference type="SAM" id="MobiDB-lite"/>
    </source>
</evidence>
<accession>A0A837FAE3</accession>
<gene>
    <name evidence="2" type="ORF">SS59_24455</name>
</gene>
<organism evidence="2 3">
    <name type="scientific">Enterobacter hormaechei subsp. xiangfangensis</name>
    <dbReference type="NCBI Taxonomy" id="1296536"/>
    <lineage>
        <taxon>Bacteria</taxon>
        <taxon>Pseudomonadati</taxon>
        <taxon>Pseudomonadota</taxon>
        <taxon>Gammaproteobacteria</taxon>
        <taxon>Enterobacterales</taxon>
        <taxon>Enterobacteriaceae</taxon>
        <taxon>Enterobacter</taxon>
        <taxon>Enterobacter cloacae complex</taxon>
    </lineage>
</organism>
<sequence>MLARSTPCGEAPNPATPFAKLPDGKPFWDDKGDKYQSSSFTYPDPPEWQTVFINAEKVPEPIDAAKLANFDVSRVGAEHYDRQIDGWGEINPDKNLKNDNTYDNYINLYPNQDIVIGFKNVGTESEPRMVPVTRKETFEEKDLRIRTYVSQPTDHSTLPMRADFMSQVVAYDLPIGYCDATWDKEFMADLRRKADWTQGEDPYLSSGEPDKVPEPDLISQDTVVDEFYKEQSKLPAYRAVNKA</sequence>
<comment type="caution">
    <text evidence="2">The sequence shown here is derived from an EMBL/GenBank/DDBJ whole genome shotgun (WGS) entry which is preliminary data.</text>
</comment>
<protein>
    <recommendedName>
        <fullName evidence="4">DUF3274 domain-containing protein</fullName>
    </recommendedName>
</protein>
<feature type="region of interest" description="Disordered" evidence="1">
    <location>
        <begin position="1"/>
        <end position="42"/>
    </location>
</feature>
<dbReference type="EMBL" id="JZYN01000048">
    <property type="protein sequence ID" value="KJM61629.1"/>
    <property type="molecule type" value="Genomic_DNA"/>
</dbReference>
<evidence type="ECO:0008006" key="4">
    <source>
        <dbReference type="Google" id="ProtNLM"/>
    </source>
</evidence>
<dbReference type="AlphaFoldDB" id="A0A837FAE3"/>
<evidence type="ECO:0000313" key="3">
    <source>
        <dbReference type="Proteomes" id="UP000033679"/>
    </source>
</evidence>
<dbReference type="Proteomes" id="UP000033679">
    <property type="component" value="Unassembled WGS sequence"/>
</dbReference>
<proteinExistence type="predicted"/>
<name>A0A837FAE3_9ENTR</name>
<evidence type="ECO:0000313" key="2">
    <source>
        <dbReference type="EMBL" id="KJM61629.1"/>
    </source>
</evidence>
<reference evidence="2 3" key="1">
    <citation type="submission" date="2015-03" db="EMBL/GenBank/DDBJ databases">
        <authorList>
            <person name="McCorrison J."/>
            <person name="Sanka R."/>
            <person name="Adams M."/>
            <person name="Brinkac L."/>
            <person name="Nierman W."/>
            <person name="Sutton G."/>
            <person name="Nelson K."/>
            <person name="Kiedrowski L."/>
            <person name="Guerrero D."/>
            <person name="Bonomo R."/>
        </authorList>
    </citation>
    <scope>NUCLEOTIDE SEQUENCE [LARGE SCALE GENOMIC DNA]</scope>
    <source>
        <strain evidence="2 3">39373</strain>
    </source>
</reference>
<feature type="compositionally biased region" description="Basic and acidic residues" evidence="1">
    <location>
        <begin position="22"/>
        <end position="34"/>
    </location>
</feature>